<dbReference type="Proteomes" id="UP000198775">
    <property type="component" value="Unassembled WGS sequence"/>
</dbReference>
<feature type="transmembrane region" description="Helical" evidence="1">
    <location>
        <begin position="109"/>
        <end position="128"/>
    </location>
</feature>
<dbReference type="PANTHER" id="PTHR28008:SF1">
    <property type="entry name" value="DOMAIN PROTEIN, PUTATIVE (AFU_ORTHOLOGUE AFUA_3G10980)-RELATED"/>
    <property type="match status" value="1"/>
</dbReference>
<keyword evidence="1" id="KW-0812">Transmembrane</keyword>
<feature type="domain" description="VanZ-like" evidence="2">
    <location>
        <begin position="51"/>
        <end position="121"/>
    </location>
</feature>
<gene>
    <name evidence="3" type="ORF">SAMN05216388_101260</name>
</gene>
<dbReference type="RefSeq" id="WP_092660995.1">
    <property type="nucleotide sequence ID" value="NZ_FOCX01000012.1"/>
</dbReference>
<protein>
    <submittedName>
        <fullName evidence="3">VanZ like family protein</fullName>
    </submittedName>
</protein>
<keyword evidence="1" id="KW-0472">Membrane</keyword>
<dbReference type="PANTHER" id="PTHR28008">
    <property type="entry name" value="DOMAIN PROTEIN, PUTATIVE (AFU_ORTHOLOGUE AFUA_3G10980)-RELATED"/>
    <property type="match status" value="1"/>
</dbReference>
<dbReference type="EMBL" id="FOCX01000012">
    <property type="protein sequence ID" value="SEO41648.1"/>
    <property type="molecule type" value="Genomic_DNA"/>
</dbReference>
<dbReference type="Pfam" id="PF04892">
    <property type="entry name" value="VanZ"/>
    <property type="match status" value="1"/>
</dbReference>
<proteinExistence type="predicted"/>
<evidence type="ECO:0000313" key="4">
    <source>
        <dbReference type="Proteomes" id="UP000198775"/>
    </source>
</evidence>
<reference evidence="4" key="1">
    <citation type="submission" date="2016-10" db="EMBL/GenBank/DDBJ databases">
        <authorList>
            <person name="Varghese N."/>
            <person name="Submissions S."/>
        </authorList>
    </citation>
    <scope>NUCLEOTIDE SEQUENCE [LARGE SCALE GENOMIC DNA]</scope>
    <source>
        <strain evidence="4">IBRC-M 10043</strain>
    </source>
</reference>
<feature type="transmembrane region" description="Helical" evidence="1">
    <location>
        <begin position="77"/>
        <end position="97"/>
    </location>
</feature>
<keyword evidence="1" id="KW-1133">Transmembrane helix</keyword>
<evidence type="ECO:0000259" key="2">
    <source>
        <dbReference type="Pfam" id="PF04892"/>
    </source>
</evidence>
<dbReference type="AlphaFoldDB" id="A0A1H8PJ00"/>
<accession>A0A1H8PJ00</accession>
<feature type="transmembrane region" description="Helical" evidence="1">
    <location>
        <begin position="12"/>
        <end position="31"/>
    </location>
</feature>
<dbReference type="NCBIfam" id="NF037970">
    <property type="entry name" value="vanZ_1"/>
    <property type="match status" value="1"/>
</dbReference>
<keyword evidence="4" id="KW-1185">Reference proteome</keyword>
<name>A0A1H8PJ00_9EURY</name>
<organism evidence="3 4">
    <name type="scientific">Halorientalis persicus</name>
    <dbReference type="NCBI Taxonomy" id="1367881"/>
    <lineage>
        <taxon>Archaea</taxon>
        <taxon>Methanobacteriati</taxon>
        <taxon>Methanobacteriota</taxon>
        <taxon>Stenosarchaea group</taxon>
        <taxon>Halobacteria</taxon>
        <taxon>Halobacteriales</taxon>
        <taxon>Haloarculaceae</taxon>
        <taxon>Halorientalis</taxon>
    </lineage>
</organism>
<dbReference type="InterPro" id="IPR006976">
    <property type="entry name" value="VanZ-like"/>
</dbReference>
<feature type="transmembrane region" description="Helical" evidence="1">
    <location>
        <begin position="51"/>
        <end position="70"/>
    </location>
</feature>
<evidence type="ECO:0000313" key="3">
    <source>
        <dbReference type="EMBL" id="SEO41648.1"/>
    </source>
</evidence>
<evidence type="ECO:0000256" key="1">
    <source>
        <dbReference type="SAM" id="Phobius"/>
    </source>
</evidence>
<sequence>MQWPPGRNTASSVRAVPAVCYAVIVLGASVVEPPAGGLTPTGPLGLVGVDKWVHAVGYATLAVLLAYALRATTTRRLVVVAALAIAYGAGIEVVQSFLPFRAFSLADALANAVGVSLVVIVGLVSRCVTRVRSGRSGSD</sequence>